<evidence type="ECO:0000313" key="5">
    <source>
        <dbReference type="EMBL" id="EAY13677.1"/>
    </source>
</evidence>
<dbReference type="SUPFAM" id="SSF48403">
    <property type="entry name" value="Ankyrin repeat"/>
    <property type="match status" value="1"/>
</dbReference>
<dbReference type="Pfam" id="PF12796">
    <property type="entry name" value="Ank_2"/>
    <property type="match status" value="1"/>
</dbReference>
<protein>
    <submittedName>
        <fullName evidence="5">Uncharacterized protein</fullName>
    </submittedName>
</protein>
<evidence type="ECO:0000256" key="2">
    <source>
        <dbReference type="ARBA" id="ARBA00023043"/>
    </source>
</evidence>
<keyword evidence="2 3" id="KW-0040">ANK repeat</keyword>
<feature type="transmembrane region" description="Helical" evidence="4">
    <location>
        <begin position="185"/>
        <end position="209"/>
    </location>
</feature>
<dbReference type="EMBL" id="DS113282">
    <property type="protein sequence ID" value="EAY13677.1"/>
    <property type="molecule type" value="Genomic_DNA"/>
</dbReference>
<dbReference type="VEuPathDB" id="TrichDB:TVAGG3_0330890"/>
<dbReference type="InParanoid" id="A2E145"/>
<evidence type="ECO:0000256" key="1">
    <source>
        <dbReference type="ARBA" id="ARBA00022737"/>
    </source>
</evidence>
<dbReference type="VEuPathDB" id="TrichDB:TVAG_388190"/>
<proteinExistence type="predicted"/>
<keyword evidence="4" id="KW-0472">Membrane</keyword>
<dbReference type="PANTHER" id="PTHR24189:SF50">
    <property type="entry name" value="ANKYRIN REPEAT AND SOCS BOX PROTEIN 2"/>
    <property type="match status" value="1"/>
</dbReference>
<reference evidence="5" key="1">
    <citation type="submission" date="2006-10" db="EMBL/GenBank/DDBJ databases">
        <authorList>
            <person name="Amadeo P."/>
            <person name="Zhao Q."/>
            <person name="Wortman J."/>
            <person name="Fraser-Liggett C."/>
            <person name="Carlton J."/>
        </authorList>
    </citation>
    <scope>NUCLEOTIDE SEQUENCE</scope>
    <source>
        <strain evidence="5">G3</strain>
    </source>
</reference>
<evidence type="ECO:0000256" key="3">
    <source>
        <dbReference type="PROSITE-ProRule" id="PRU00023"/>
    </source>
</evidence>
<evidence type="ECO:0000256" key="4">
    <source>
        <dbReference type="SAM" id="Phobius"/>
    </source>
</evidence>
<dbReference type="PROSITE" id="PS50088">
    <property type="entry name" value="ANK_REPEAT"/>
    <property type="match status" value="1"/>
</dbReference>
<accession>A2E145</accession>
<feature type="repeat" description="ANK" evidence="3">
    <location>
        <begin position="41"/>
        <end position="73"/>
    </location>
</feature>
<feature type="transmembrane region" description="Helical" evidence="4">
    <location>
        <begin position="157"/>
        <end position="173"/>
    </location>
</feature>
<name>A2E145_TRIV3</name>
<dbReference type="InterPro" id="IPR002110">
    <property type="entry name" value="Ankyrin_rpt"/>
</dbReference>
<dbReference type="Proteomes" id="UP000001542">
    <property type="component" value="Unassembled WGS sequence"/>
</dbReference>
<dbReference type="InterPro" id="IPR036770">
    <property type="entry name" value="Ankyrin_rpt-contain_sf"/>
</dbReference>
<organism evidence="5 6">
    <name type="scientific">Trichomonas vaginalis (strain ATCC PRA-98 / G3)</name>
    <dbReference type="NCBI Taxonomy" id="412133"/>
    <lineage>
        <taxon>Eukaryota</taxon>
        <taxon>Metamonada</taxon>
        <taxon>Parabasalia</taxon>
        <taxon>Trichomonadida</taxon>
        <taxon>Trichomonadidae</taxon>
        <taxon>Trichomonas</taxon>
    </lineage>
</organism>
<keyword evidence="1" id="KW-0677">Repeat</keyword>
<dbReference type="InterPro" id="IPR050745">
    <property type="entry name" value="Multifunctional_regulatory"/>
</dbReference>
<dbReference type="AlphaFoldDB" id="A2E145"/>
<keyword evidence="4" id="KW-1133">Transmembrane helix</keyword>
<keyword evidence="6" id="KW-1185">Reference proteome</keyword>
<dbReference type="PANTHER" id="PTHR24189">
    <property type="entry name" value="MYOTROPHIN"/>
    <property type="match status" value="1"/>
</dbReference>
<dbReference type="STRING" id="5722.A2E145"/>
<dbReference type="SMR" id="A2E145"/>
<sequence length="225" mass="25659">MDKICSLPDDYKNSLILGSNNNDMIEFLISNGVNINMKNFYGNRPLHIAALLSNKEGAEILISHGAEINSLNKNSQTPLDIAVMLNKKTHEDILKNNKIEMNIVRENNIDFLDSLIEDSEMEALLKSHGGKTNPNSKLTGDEDILFVYIWKRKSLEIRLPIVTIILLFLVKYLKQKITNQHILKFIQTLIYVLIGIICIDILFILNALYNVINITVLGMLMDKYQ</sequence>
<evidence type="ECO:0000313" key="6">
    <source>
        <dbReference type="Proteomes" id="UP000001542"/>
    </source>
</evidence>
<keyword evidence="4" id="KW-0812">Transmembrane</keyword>
<dbReference type="Gene3D" id="1.25.40.20">
    <property type="entry name" value="Ankyrin repeat-containing domain"/>
    <property type="match status" value="1"/>
</dbReference>
<reference evidence="5" key="2">
    <citation type="journal article" date="2007" name="Science">
        <title>Draft genome sequence of the sexually transmitted pathogen Trichomonas vaginalis.</title>
        <authorList>
            <person name="Carlton J.M."/>
            <person name="Hirt R.P."/>
            <person name="Silva J.C."/>
            <person name="Delcher A.L."/>
            <person name="Schatz M."/>
            <person name="Zhao Q."/>
            <person name="Wortman J.R."/>
            <person name="Bidwell S.L."/>
            <person name="Alsmark U.C.M."/>
            <person name="Besteiro S."/>
            <person name="Sicheritz-Ponten T."/>
            <person name="Noel C.J."/>
            <person name="Dacks J.B."/>
            <person name="Foster P.G."/>
            <person name="Simillion C."/>
            <person name="Van de Peer Y."/>
            <person name="Miranda-Saavedra D."/>
            <person name="Barton G.J."/>
            <person name="Westrop G.D."/>
            <person name="Mueller S."/>
            <person name="Dessi D."/>
            <person name="Fiori P.L."/>
            <person name="Ren Q."/>
            <person name="Paulsen I."/>
            <person name="Zhang H."/>
            <person name="Bastida-Corcuera F.D."/>
            <person name="Simoes-Barbosa A."/>
            <person name="Brown M.T."/>
            <person name="Hayes R.D."/>
            <person name="Mukherjee M."/>
            <person name="Okumura C.Y."/>
            <person name="Schneider R."/>
            <person name="Smith A.J."/>
            <person name="Vanacova S."/>
            <person name="Villalvazo M."/>
            <person name="Haas B.J."/>
            <person name="Pertea M."/>
            <person name="Feldblyum T.V."/>
            <person name="Utterback T.R."/>
            <person name="Shu C.L."/>
            <person name="Osoegawa K."/>
            <person name="de Jong P.J."/>
            <person name="Hrdy I."/>
            <person name="Horvathova L."/>
            <person name="Zubacova Z."/>
            <person name="Dolezal P."/>
            <person name="Malik S.B."/>
            <person name="Logsdon J.M. Jr."/>
            <person name="Henze K."/>
            <person name="Gupta A."/>
            <person name="Wang C.C."/>
            <person name="Dunne R.L."/>
            <person name="Upcroft J.A."/>
            <person name="Upcroft P."/>
            <person name="White O."/>
            <person name="Salzberg S.L."/>
            <person name="Tang P."/>
            <person name="Chiu C.-H."/>
            <person name="Lee Y.-S."/>
            <person name="Embley T.M."/>
            <person name="Coombs G.H."/>
            <person name="Mottram J.C."/>
            <person name="Tachezy J."/>
            <person name="Fraser-Liggett C.M."/>
            <person name="Johnson P.J."/>
        </authorList>
    </citation>
    <scope>NUCLEOTIDE SEQUENCE [LARGE SCALE GENOMIC DNA]</scope>
    <source>
        <strain evidence="5">G3</strain>
    </source>
</reference>
<dbReference type="PROSITE" id="PS50297">
    <property type="entry name" value="ANK_REP_REGION"/>
    <property type="match status" value="1"/>
</dbReference>
<dbReference type="KEGG" id="tva:4771657"/>
<gene>
    <name evidence="5" type="ORF">TVAG_388190</name>
</gene>
<dbReference type="SMART" id="SM00248">
    <property type="entry name" value="ANK"/>
    <property type="match status" value="3"/>
</dbReference>